<evidence type="ECO:0000256" key="5">
    <source>
        <dbReference type="RuleBase" id="RU362116"/>
    </source>
</evidence>
<evidence type="ECO:0000313" key="10">
    <source>
        <dbReference type="EMBL" id="NOT35593.1"/>
    </source>
</evidence>
<dbReference type="EMBL" id="JABFRW010000205">
    <property type="protein sequence ID" value="NOT35593.1"/>
    <property type="molecule type" value="Genomic_DNA"/>
</dbReference>
<dbReference type="AlphaFoldDB" id="A0A849SP76"/>
<proteinExistence type="inferred from homology"/>
<organism evidence="10 11">
    <name type="scientific">Eiseniibacteriota bacterium</name>
    <dbReference type="NCBI Taxonomy" id="2212470"/>
    <lineage>
        <taxon>Bacteria</taxon>
        <taxon>Candidatus Eiseniibacteriota</taxon>
    </lineage>
</organism>
<gene>
    <name evidence="10" type="ORF">HOP12_15720</name>
</gene>
<dbReference type="Proteomes" id="UP000580839">
    <property type="component" value="Unassembled WGS sequence"/>
</dbReference>
<evidence type="ECO:0000259" key="6">
    <source>
        <dbReference type="Pfam" id="PF00460"/>
    </source>
</evidence>
<keyword evidence="4 5" id="KW-0975">Bacterial flagellum</keyword>
<dbReference type="NCBIfam" id="TIGR03506">
    <property type="entry name" value="FlgEFG_subfam"/>
    <property type="match status" value="1"/>
</dbReference>
<dbReference type="InterPro" id="IPR010930">
    <property type="entry name" value="Flg_bb/hook_C_dom"/>
</dbReference>
<dbReference type="Pfam" id="PF07559">
    <property type="entry name" value="FlgE_D2"/>
    <property type="match status" value="1"/>
</dbReference>
<evidence type="ECO:0000256" key="1">
    <source>
        <dbReference type="ARBA" id="ARBA00004117"/>
    </source>
</evidence>
<dbReference type="InterPro" id="IPR001444">
    <property type="entry name" value="Flag_bb_rod_N"/>
</dbReference>
<evidence type="ECO:0000259" key="9">
    <source>
        <dbReference type="Pfam" id="PF22692"/>
    </source>
</evidence>
<feature type="domain" description="Flagellar hook protein FlgE/F/G-like D1" evidence="9">
    <location>
        <begin position="96"/>
        <end position="140"/>
    </location>
</feature>
<accession>A0A849SP76</accession>
<evidence type="ECO:0000256" key="2">
    <source>
        <dbReference type="ARBA" id="ARBA00009677"/>
    </source>
</evidence>
<dbReference type="InterPro" id="IPR037925">
    <property type="entry name" value="FlgE/F/G-like"/>
</dbReference>
<comment type="function">
    <text evidence="5">A flexible structure which links the flagellar filament to the drive apparatus in the basal body.</text>
</comment>
<dbReference type="Pfam" id="PF06429">
    <property type="entry name" value="Flg_bbr_C"/>
    <property type="match status" value="1"/>
</dbReference>
<name>A0A849SP76_UNCEI</name>
<dbReference type="PANTHER" id="PTHR30435:SF1">
    <property type="entry name" value="FLAGELLAR HOOK PROTEIN FLGE"/>
    <property type="match status" value="1"/>
</dbReference>
<evidence type="ECO:0000256" key="3">
    <source>
        <dbReference type="ARBA" id="ARBA00019015"/>
    </source>
</evidence>
<keyword evidence="10" id="KW-0969">Cilium</keyword>
<dbReference type="GO" id="GO:0009424">
    <property type="term" value="C:bacterial-type flagellum hook"/>
    <property type="evidence" value="ECO:0007669"/>
    <property type="project" value="TreeGrafter"/>
</dbReference>
<comment type="similarity">
    <text evidence="2 5">Belongs to the flagella basal body rod proteins family.</text>
</comment>
<evidence type="ECO:0000256" key="4">
    <source>
        <dbReference type="ARBA" id="ARBA00023143"/>
    </source>
</evidence>
<protein>
    <recommendedName>
        <fullName evidence="3 5">Flagellar hook protein FlgE</fullName>
    </recommendedName>
</protein>
<comment type="subcellular location">
    <subcellularLocation>
        <location evidence="1 5">Bacterial flagellum basal body</location>
    </subcellularLocation>
</comment>
<evidence type="ECO:0000259" key="8">
    <source>
        <dbReference type="Pfam" id="PF07559"/>
    </source>
</evidence>
<evidence type="ECO:0000313" key="11">
    <source>
        <dbReference type="Proteomes" id="UP000580839"/>
    </source>
</evidence>
<feature type="domain" description="Flagellar basal-body/hook protein C-terminal" evidence="7">
    <location>
        <begin position="371"/>
        <end position="415"/>
    </location>
</feature>
<sequence>MMRALFAGVSGLRNHQIRMDVIGNNIANVNTVAFKSSRASFKESFVQTLQGASRPSATLGGTNPMQIGTGVNLGSVDQIFTQGSLEATGSPFDFGIQGDSMFVLHNGQRRVYSRAGNFKLDADGRMVLGNTGFLLQGINADSLGNFSTGSAVGDIQLRLSDRAAAQPTSALTLAGNLDAGAAVGATHTMTVTTYDSAGASHEVSITFTKTAAATWDWAAACPTATVAPAGTGTVSFASNGSLAGFTYPGGGAGLTLTPTTGGAPFNMTINAGTVGGIDGLAGFANPSNAVVSGQNGYPSGELLDITVDQFGVISGFFSNGVTRSLAQIALGSFTNPSGLTRAGDNAFEESSNSGIAIVGFAGVTNDSTITAGALEGSNVDISQEFTNMIVTQRGFQANARVITTADELLNELVNLRR</sequence>
<feature type="domain" description="Flagellar basal body rod protein N-terminal" evidence="6">
    <location>
        <begin position="8"/>
        <end position="35"/>
    </location>
</feature>
<keyword evidence="10" id="KW-0966">Cell projection</keyword>
<dbReference type="Gene3D" id="2.60.98.20">
    <property type="entry name" value="Flagellar hook protein FlgE"/>
    <property type="match status" value="1"/>
</dbReference>
<dbReference type="InterPro" id="IPR020013">
    <property type="entry name" value="Flagellar_FlgE/F/G"/>
</dbReference>
<dbReference type="GO" id="GO:0009425">
    <property type="term" value="C:bacterial-type flagellum basal body"/>
    <property type="evidence" value="ECO:0007669"/>
    <property type="project" value="UniProtKB-SubCell"/>
</dbReference>
<dbReference type="InterPro" id="IPR011491">
    <property type="entry name" value="FlgE_D2"/>
</dbReference>
<comment type="caution">
    <text evidence="10">The sequence shown here is derived from an EMBL/GenBank/DDBJ whole genome shotgun (WGS) entry which is preliminary data.</text>
</comment>
<dbReference type="Pfam" id="PF22692">
    <property type="entry name" value="LlgE_F_G_D1"/>
    <property type="match status" value="1"/>
</dbReference>
<dbReference type="PANTHER" id="PTHR30435">
    <property type="entry name" value="FLAGELLAR PROTEIN"/>
    <property type="match status" value="1"/>
</dbReference>
<evidence type="ECO:0000259" key="7">
    <source>
        <dbReference type="Pfam" id="PF06429"/>
    </source>
</evidence>
<dbReference type="GO" id="GO:0071978">
    <property type="term" value="P:bacterial-type flagellum-dependent swarming motility"/>
    <property type="evidence" value="ECO:0007669"/>
    <property type="project" value="TreeGrafter"/>
</dbReference>
<reference evidence="10 11" key="1">
    <citation type="submission" date="2020-04" db="EMBL/GenBank/DDBJ databases">
        <title>Metagenomic profiling of ammonia- and methane-oxidizing microorganisms in a Dutch drinking water treatment plant.</title>
        <authorList>
            <person name="Poghosyan L."/>
            <person name="Leucker S."/>
        </authorList>
    </citation>
    <scope>NUCLEOTIDE SEQUENCE [LARGE SCALE GENOMIC DNA]</scope>
    <source>
        <strain evidence="10">S-RSF-IL-03</strain>
    </source>
</reference>
<dbReference type="InterPro" id="IPR037058">
    <property type="entry name" value="Falgellar_hook_FlgE_sf"/>
</dbReference>
<dbReference type="InterPro" id="IPR053967">
    <property type="entry name" value="LlgE_F_G-like_D1"/>
</dbReference>
<dbReference type="SUPFAM" id="SSF117143">
    <property type="entry name" value="Flagellar hook protein flgE"/>
    <property type="match status" value="1"/>
</dbReference>
<dbReference type="GO" id="GO:0005829">
    <property type="term" value="C:cytosol"/>
    <property type="evidence" value="ECO:0007669"/>
    <property type="project" value="TreeGrafter"/>
</dbReference>
<keyword evidence="10" id="KW-0282">Flagellum</keyword>
<dbReference type="Pfam" id="PF00460">
    <property type="entry name" value="Flg_bb_rod"/>
    <property type="match status" value="1"/>
</dbReference>
<feature type="domain" description="Flagellar hook protein FlgE D2" evidence="8">
    <location>
        <begin position="179"/>
        <end position="297"/>
    </location>
</feature>